<dbReference type="AlphaFoldDB" id="A0A7V9Z475"/>
<keyword evidence="1" id="KW-0812">Transmembrane</keyword>
<feature type="transmembrane region" description="Helical" evidence="1">
    <location>
        <begin position="17"/>
        <end position="38"/>
    </location>
</feature>
<sequence>MNPWVGLLKKEFRISRLWIFGSVGFVVISNLIAYAFSLKYGDPGILFVPSIVIVAFHVFYVAFFMFVSLQIESRHLHLWMHTSQSAFRLLGAKLFVGVVGFLVSFLVAGIFAYVGFVQLRGSYIAKETWDSMLVLNSGLIVAGNIVFLSICIAIWLVFCWTVYRLCKQFAPKLGIIMTSIIIVLFAWLENWFGKTALYDRLTKWGYFDIEFINTMVMNGKHVILEKTEYFPLGVLVYYACIAIGLFLLSAWLIDRKVEV</sequence>
<feature type="transmembrane region" description="Helical" evidence="1">
    <location>
        <begin position="235"/>
        <end position="253"/>
    </location>
</feature>
<feature type="transmembrane region" description="Helical" evidence="1">
    <location>
        <begin position="169"/>
        <end position="188"/>
    </location>
</feature>
<gene>
    <name evidence="2" type="ORF">HNR31_000504</name>
</gene>
<keyword evidence="1" id="KW-0472">Membrane</keyword>
<evidence type="ECO:0000313" key="3">
    <source>
        <dbReference type="Proteomes" id="UP000523087"/>
    </source>
</evidence>
<keyword evidence="1" id="KW-1133">Transmembrane helix</keyword>
<feature type="transmembrane region" description="Helical" evidence="1">
    <location>
        <begin position="90"/>
        <end position="114"/>
    </location>
</feature>
<protein>
    <submittedName>
        <fullName evidence="2">Uncharacterized protein</fullName>
    </submittedName>
</protein>
<evidence type="ECO:0000256" key="1">
    <source>
        <dbReference type="SAM" id="Phobius"/>
    </source>
</evidence>
<accession>A0A7V9Z475</accession>
<reference evidence="2 3" key="1">
    <citation type="submission" date="2020-07" db="EMBL/GenBank/DDBJ databases">
        <title>Genomic Encyclopedia of Type Strains, Phase IV (KMG-IV): sequencing the most valuable type-strain genomes for metagenomic binning, comparative biology and taxonomic classification.</title>
        <authorList>
            <person name="Goeker M."/>
        </authorList>
    </citation>
    <scope>NUCLEOTIDE SEQUENCE [LARGE SCALE GENOMIC DNA]</scope>
    <source>
        <strain evidence="2 3">DSM 15730</strain>
    </source>
</reference>
<feature type="transmembrane region" description="Helical" evidence="1">
    <location>
        <begin position="134"/>
        <end position="157"/>
    </location>
</feature>
<keyword evidence="3" id="KW-1185">Reference proteome</keyword>
<organism evidence="2 3">
    <name type="scientific">Thermaerobacillus caldiproteolyticus</name>
    <dbReference type="NCBI Taxonomy" id="247480"/>
    <lineage>
        <taxon>Bacteria</taxon>
        <taxon>Bacillati</taxon>
        <taxon>Bacillota</taxon>
        <taxon>Bacilli</taxon>
        <taxon>Bacillales</taxon>
        <taxon>Anoxybacillaceae</taxon>
        <taxon>Thermaerobacillus</taxon>
    </lineage>
</organism>
<dbReference type="EMBL" id="JACDUT010000001">
    <property type="protein sequence ID" value="MBA2873752.1"/>
    <property type="molecule type" value="Genomic_DNA"/>
</dbReference>
<proteinExistence type="predicted"/>
<comment type="caution">
    <text evidence="2">The sequence shown here is derived from an EMBL/GenBank/DDBJ whole genome shotgun (WGS) entry which is preliminary data.</text>
</comment>
<name>A0A7V9Z475_9BACL</name>
<dbReference type="RefSeq" id="WP_181554661.1">
    <property type="nucleotide sequence ID" value="NZ_JACDUT010000001.1"/>
</dbReference>
<dbReference type="Proteomes" id="UP000523087">
    <property type="component" value="Unassembled WGS sequence"/>
</dbReference>
<feature type="transmembrane region" description="Helical" evidence="1">
    <location>
        <begin position="44"/>
        <end position="69"/>
    </location>
</feature>
<evidence type="ECO:0000313" key="2">
    <source>
        <dbReference type="EMBL" id="MBA2873752.1"/>
    </source>
</evidence>